<evidence type="ECO:0000313" key="2">
    <source>
        <dbReference type="EMBL" id="EDM23631.1"/>
    </source>
</evidence>
<comment type="caution">
    <text evidence="2">The sequence shown here is derived from an EMBL/GenBank/DDBJ whole genome shotgun (WGS) entry which is preliminary data.</text>
</comment>
<evidence type="ECO:0000256" key="1">
    <source>
        <dbReference type="SAM" id="Phobius"/>
    </source>
</evidence>
<keyword evidence="1" id="KW-0812">Transmembrane</keyword>
<accession>A0AAI9F2I7</accession>
<dbReference type="Proteomes" id="UP000003288">
    <property type="component" value="Unassembled WGS sequence"/>
</dbReference>
<sequence length="66" mass="8031">MKIDFNLKNKLDLLILLTALLWVFTGAFLRFFKYLFKPETLETLSYLLIIEFIILAILFLYKIWRQ</sequence>
<reference evidence="2 3" key="1">
    <citation type="journal article" date="2011" name="Stand. Genomic Sci.">
        <title>Draft genome sequence of Caminibacter mediatlanticus strain TB-2, an epsilonproteobacterium isolated from a deep-sea hydrothermal vent.</title>
        <authorList>
            <person name="Giovannelli D."/>
            <person name="Ferriera S."/>
            <person name="Johnson J."/>
            <person name="Kravitz S."/>
            <person name="Perez-Rodriguez I."/>
            <person name="Ricci J."/>
            <person name="O'Brien C."/>
            <person name="Voordeckers J.W."/>
            <person name="Bini E."/>
            <person name="Vetriani C."/>
        </authorList>
    </citation>
    <scope>NUCLEOTIDE SEQUENCE [LARGE SCALE GENOMIC DNA]</scope>
    <source>
        <strain evidence="2 3">TB-2</strain>
    </source>
</reference>
<evidence type="ECO:0000313" key="3">
    <source>
        <dbReference type="Proteomes" id="UP000003288"/>
    </source>
</evidence>
<feature type="transmembrane region" description="Helical" evidence="1">
    <location>
        <begin position="44"/>
        <end position="64"/>
    </location>
</feature>
<protein>
    <submittedName>
        <fullName evidence="2">Transcription antitermination protein NusB</fullName>
    </submittedName>
</protein>
<proteinExistence type="predicted"/>
<dbReference type="AlphaFoldDB" id="A0AAI9F2I7"/>
<dbReference type="EMBL" id="ABCJ01000004">
    <property type="protein sequence ID" value="EDM23631.1"/>
    <property type="molecule type" value="Genomic_DNA"/>
</dbReference>
<keyword evidence="1" id="KW-0472">Membrane</keyword>
<keyword evidence="1" id="KW-1133">Transmembrane helix</keyword>
<organism evidence="2 3">
    <name type="scientific">Caminibacter mediatlanticus TB-2</name>
    <dbReference type="NCBI Taxonomy" id="391592"/>
    <lineage>
        <taxon>Bacteria</taxon>
        <taxon>Pseudomonadati</taxon>
        <taxon>Campylobacterota</taxon>
        <taxon>Epsilonproteobacteria</taxon>
        <taxon>Nautiliales</taxon>
        <taxon>Nautiliaceae</taxon>
        <taxon>Caminibacter</taxon>
    </lineage>
</organism>
<dbReference type="RefSeq" id="WP_007474521.1">
    <property type="nucleotide sequence ID" value="NZ_ABCJ01000004.1"/>
</dbReference>
<gene>
    <name evidence="2" type="primary">nusB</name>
    <name evidence="2" type="ORF">CMTB2_05082</name>
</gene>
<feature type="transmembrane region" description="Helical" evidence="1">
    <location>
        <begin position="12"/>
        <end position="32"/>
    </location>
</feature>
<name>A0AAI9F2I7_9BACT</name>